<gene>
    <name evidence="2" type="ORF">ENS31_03290</name>
</gene>
<comment type="caution">
    <text evidence="2">The sequence shown here is derived from an EMBL/GenBank/DDBJ whole genome shotgun (WGS) entry which is preliminary data.</text>
</comment>
<proteinExistence type="predicted"/>
<feature type="transmembrane region" description="Helical" evidence="1">
    <location>
        <begin position="49"/>
        <end position="67"/>
    </location>
</feature>
<dbReference type="Pfam" id="PF11028">
    <property type="entry name" value="TMEM260-like"/>
    <property type="match status" value="1"/>
</dbReference>
<feature type="transmembrane region" description="Helical" evidence="1">
    <location>
        <begin position="190"/>
        <end position="211"/>
    </location>
</feature>
<protein>
    <submittedName>
        <fullName evidence="2">DUF2723 domain-containing protein</fullName>
    </submittedName>
</protein>
<evidence type="ECO:0000313" key="2">
    <source>
        <dbReference type="EMBL" id="HFI90540.1"/>
    </source>
</evidence>
<feature type="transmembrane region" description="Helical" evidence="1">
    <location>
        <begin position="353"/>
        <end position="373"/>
    </location>
</feature>
<feature type="transmembrane region" description="Helical" evidence="1">
    <location>
        <begin position="328"/>
        <end position="347"/>
    </location>
</feature>
<keyword evidence="1" id="KW-0472">Membrane</keyword>
<feature type="transmembrane region" description="Helical" evidence="1">
    <location>
        <begin position="232"/>
        <end position="250"/>
    </location>
</feature>
<dbReference type="EMBL" id="DSUJ01000008">
    <property type="protein sequence ID" value="HFI90540.1"/>
    <property type="molecule type" value="Genomic_DNA"/>
</dbReference>
<feature type="transmembrane region" description="Helical" evidence="1">
    <location>
        <begin position="74"/>
        <end position="93"/>
    </location>
</feature>
<feature type="transmembrane region" description="Helical" evidence="1">
    <location>
        <begin position="306"/>
        <end position="323"/>
    </location>
</feature>
<feature type="transmembrane region" description="Helical" evidence="1">
    <location>
        <begin position="7"/>
        <end position="29"/>
    </location>
</feature>
<dbReference type="PANTHER" id="PTHR16214">
    <property type="entry name" value="TRANSMEMBRANE PROTEIN 260"/>
    <property type="match status" value="1"/>
</dbReference>
<name>A0A7V2ZII6_9BACT</name>
<sequence>MILLKKYFAVIISLFVFPIYLLTLAPSVIQIDSGELAAVQATLGIAHPTGYPLFTILGYIYSLLPLPFTKIYQLNLLAAMYCAVAVGMFSYTVKTVLDNLSSFQTIKQLKSGKKSKSKQETVKFELNENQKTIFSVLSGLSLAFSKTVWFQSTSVEVYSLHMFLISLILLWLIKSFIGESSEKFSLKNNWVIFSIMLALGFSNHMTTLLILPGTAYLYFNKEKFSSNSFRKLGIMIFSFVILLVLIYSYLPIRASQNPNLNWGNPVDIERILRHVSGFQYQVWLFSSTESAKKQLEYFISNLPNEYFLSLILAVIGILVSFRYSKKFFIFNFITFLTTVLYSINYDISDIDSYFLLAYISLANFILFGLLQVYRFLSAKKINQNIILIILFLFPASQLIRNFPEVNQSKTVVYENYTKSLMNSVTDDAMILSYQWDYFISPSYYYQLVENFKPEIAIVDKELLRRSWYFNQLERNYPGILSGIQTEINLFLDALKPFERNENYNAALLENLYRRIIENLISTNFEKREIFIGPEIFDNEMQRGQVSLPEGFKLVPHLFLFKVVKSDEYVEAPLPDFKLNFSEKKDKYQTALSSFVGLMLVRRAYYEVQFNKAERAKLYLKKVAEEFPETPIPQQLQTLILN</sequence>
<feature type="transmembrane region" description="Helical" evidence="1">
    <location>
        <begin position="132"/>
        <end position="150"/>
    </location>
</feature>
<feature type="transmembrane region" description="Helical" evidence="1">
    <location>
        <begin position="157"/>
        <end position="178"/>
    </location>
</feature>
<organism evidence="2">
    <name type="scientific">Ignavibacterium album</name>
    <dbReference type="NCBI Taxonomy" id="591197"/>
    <lineage>
        <taxon>Bacteria</taxon>
        <taxon>Pseudomonadati</taxon>
        <taxon>Ignavibacteriota</taxon>
        <taxon>Ignavibacteria</taxon>
        <taxon>Ignavibacteriales</taxon>
        <taxon>Ignavibacteriaceae</taxon>
        <taxon>Ignavibacterium</taxon>
    </lineage>
</organism>
<dbReference type="InterPro" id="IPR052724">
    <property type="entry name" value="GT117_domain-containing"/>
</dbReference>
<dbReference type="InterPro" id="IPR021280">
    <property type="entry name" value="TMEM260-like"/>
</dbReference>
<feature type="transmembrane region" description="Helical" evidence="1">
    <location>
        <begin position="385"/>
        <end position="402"/>
    </location>
</feature>
<dbReference type="PANTHER" id="PTHR16214:SF3">
    <property type="entry name" value="TRANSMEMBRANE PROTEIN 260"/>
    <property type="match status" value="1"/>
</dbReference>
<evidence type="ECO:0000256" key="1">
    <source>
        <dbReference type="SAM" id="Phobius"/>
    </source>
</evidence>
<accession>A0A7V2ZII6</accession>
<reference evidence="2" key="1">
    <citation type="journal article" date="2020" name="mSystems">
        <title>Genome- and Community-Level Interaction Insights into Carbon Utilization and Element Cycling Functions of Hydrothermarchaeota in Hydrothermal Sediment.</title>
        <authorList>
            <person name="Zhou Z."/>
            <person name="Liu Y."/>
            <person name="Xu W."/>
            <person name="Pan J."/>
            <person name="Luo Z.H."/>
            <person name="Li M."/>
        </authorList>
    </citation>
    <scope>NUCLEOTIDE SEQUENCE [LARGE SCALE GENOMIC DNA]</scope>
    <source>
        <strain evidence="2">SpSt-479</strain>
    </source>
</reference>
<keyword evidence="1" id="KW-1133">Transmembrane helix</keyword>
<keyword evidence="1" id="KW-0812">Transmembrane</keyword>
<dbReference type="AlphaFoldDB" id="A0A7V2ZII6"/>